<feature type="coiled-coil region" evidence="5">
    <location>
        <begin position="141"/>
        <end position="168"/>
    </location>
</feature>
<gene>
    <name evidence="8" type="ORF">F0L74_11935</name>
</gene>
<dbReference type="InterPro" id="IPR050739">
    <property type="entry name" value="MFP"/>
</dbReference>
<evidence type="ECO:0000256" key="3">
    <source>
        <dbReference type="ARBA" id="ARBA00022989"/>
    </source>
</evidence>
<organism evidence="8 9">
    <name type="scientific">Chitinophaga agrisoli</name>
    <dbReference type="NCBI Taxonomy" id="2607653"/>
    <lineage>
        <taxon>Bacteria</taxon>
        <taxon>Pseudomonadati</taxon>
        <taxon>Bacteroidota</taxon>
        <taxon>Chitinophagia</taxon>
        <taxon>Chitinophagales</taxon>
        <taxon>Chitinophagaceae</taxon>
        <taxon>Chitinophaga</taxon>
    </lineage>
</organism>
<evidence type="ECO:0000313" key="9">
    <source>
        <dbReference type="Proteomes" id="UP000324611"/>
    </source>
</evidence>
<dbReference type="AlphaFoldDB" id="A0A5B2VX76"/>
<keyword evidence="5" id="KW-0175">Coiled coil</keyword>
<reference evidence="8 9" key="2">
    <citation type="submission" date="2019-09" db="EMBL/GenBank/DDBJ databases">
        <authorList>
            <person name="Jin C."/>
        </authorList>
    </citation>
    <scope>NUCLEOTIDE SEQUENCE [LARGE SCALE GENOMIC DNA]</scope>
    <source>
        <strain evidence="8 9">BN140078</strain>
    </source>
</reference>
<dbReference type="Gene3D" id="2.40.30.170">
    <property type="match status" value="1"/>
</dbReference>
<evidence type="ECO:0000259" key="7">
    <source>
        <dbReference type="Pfam" id="PF26002"/>
    </source>
</evidence>
<evidence type="ECO:0000256" key="6">
    <source>
        <dbReference type="SAM" id="Phobius"/>
    </source>
</evidence>
<dbReference type="EMBL" id="VUOC01000002">
    <property type="protein sequence ID" value="KAA2243218.1"/>
    <property type="molecule type" value="Genomic_DNA"/>
</dbReference>
<feature type="domain" description="AprE-like beta-barrel" evidence="7">
    <location>
        <begin position="269"/>
        <end position="355"/>
    </location>
</feature>
<dbReference type="PANTHER" id="PTHR30386:SF26">
    <property type="entry name" value="TRANSPORT PROTEIN COMB"/>
    <property type="match status" value="1"/>
</dbReference>
<evidence type="ECO:0000256" key="5">
    <source>
        <dbReference type="SAM" id="Coils"/>
    </source>
</evidence>
<reference evidence="8 9" key="1">
    <citation type="submission" date="2019-09" db="EMBL/GenBank/DDBJ databases">
        <title>Chitinophaga ginsengihumi sp. nov., isolated from soil of ginseng rhizosphere.</title>
        <authorList>
            <person name="Lee J."/>
        </authorList>
    </citation>
    <scope>NUCLEOTIDE SEQUENCE [LARGE SCALE GENOMIC DNA]</scope>
    <source>
        <strain evidence="8 9">BN140078</strain>
    </source>
</reference>
<keyword evidence="2 6" id="KW-0812">Transmembrane</keyword>
<feature type="transmembrane region" description="Helical" evidence="6">
    <location>
        <begin position="27"/>
        <end position="46"/>
    </location>
</feature>
<comment type="caution">
    <text evidence="8">The sequence shown here is derived from an EMBL/GenBank/DDBJ whole genome shotgun (WGS) entry which is preliminary data.</text>
</comment>
<keyword evidence="3 6" id="KW-1133">Transmembrane helix</keyword>
<dbReference type="InterPro" id="IPR058982">
    <property type="entry name" value="Beta-barrel_AprE"/>
</dbReference>
<accession>A0A5B2VX76</accession>
<protein>
    <submittedName>
        <fullName evidence="8">HlyD family efflux transporter periplasmic adaptor subunit</fullName>
    </submittedName>
</protein>
<name>A0A5B2VX76_9BACT</name>
<sequence>MPQLFPIEVMQHSSYTWLPRVKVRTQLIYITVLAAVLTALAALPFIKVDVSVKSAGLIRPVTEKHELRNLVAGTIAEVLVSDGARISKGQEILRLQEEVSNSKLQQNTWELEQRDKYIHDLTVLATGRGGGLQSALYQQQYQRYQSSLNEQLATVNKLKADMEMYEKLFAEKVIAKKEYADRQYEYVKSQAAYQSAVQQQRSAWQEELSRLQEESSRLHADTRQLQQEKEWNVIKAPVSGTLQQFTGKYTGGYIQAGELLGIISPDSNLVAECYVSPKDIGYLKTGMPVKFQVDAFNYTEWGVVDGVVQSIDNDFILMNNQPAFKVKCSFANTEVRTRNGVKGMLKKGMTFQARFILTQRSLFQLLYDKADDWMNPNGKNAREKQSV</sequence>
<feature type="coiled-coil region" evidence="5">
    <location>
        <begin position="194"/>
        <end position="228"/>
    </location>
</feature>
<comment type="subcellular location">
    <subcellularLocation>
        <location evidence="1">Membrane</location>
        <topology evidence="1">Single-pass membrane protein</topology>
    </subcellularLocation>
</comment>
<dbReference type="Pfam" id="PF26002">
    <property type="entry name" value="Beta-barrel_AprE"/>
    <property type="match status" value="1"/>
</dbReference>
<dbReference type="RefSeq" id="WP_149838093.1">
    <property type="nucleotide sequence ID" value="NZ_VUOC01000002.1"/>
</dbReference>
<evidence type="ECO:0000256" key="4">
    <source>
        <dbReference type="ARBA" id="ARBA00023136"/>
    </source>
</evidence>
<evidence type="ECO:0000256" key="1">
    <source>
        <dbReference type="ARBA" id="ARBA00004167"/>
    </source>
</evidence>
<dbReference type="Proteomes" id="UP000324611">
    <property type="component" value="Unassembled WGS sequence"/>
</dbReference>
<dbReference type="GO" id="GO:0016020">
    <property type="term" value="C:membrane"/>
    <property type="evidence" value="ECO:0007669"/>
    <property type="project" value="UniProtKB-SubCell"/>
</dbReference>
<proteinExistence type="predicted"/>
<keyword evidence="4 6" id="KW-0472">Membrane</keyword>
<evidence type="ECO:0000313" key="8">
    <source>
        <dbReference type="EMBL" id="KAA2243218.1"/>
    </source>
</evidence>
<dbReference type="PANTHER" id="PTHR30386">
    <property type="entry name" value="MEMBRANE FUSION SUBUNIT OF EMRAB-TOLC MULTIDRUG EFFLUX PUMP"/>
    <property type="match status" value="1"/>
</dbReference>
<evidence type="ECO:0000256" key="2">
    <source>
        <dbReference type="ARBA" id="ARBA00022692"/>
    </source>
</evidence>
<keyword evidence="9" id="KW-1185">Reference proteome</keyword>